<keyword evidence="3" id="KW-0165">Cleavage on pair of basic residues</keyword>
<comment type="similarity">
    <text evidence="1 6">Belongs to the insulin family.</text>
</comment>
<evidence type="ECO:0000256" key="7">
    <source>
        <dbReference type="SAM" id="Phobius"/>
    </source>
</evidence>
<organism evidence="9 10">
    <name type="scientific">Oryctes borbonicus</name>
    <dbReference type="NCBI Taxonomy" id="1629725"/>
    <lineage>
        <taxon>Eukaryota</taxon>
        <taxon>Metazoa</taxon>
        <taxon>Ecdysozoa</taxon>
        <taxon>Arthropoda</taxon>
        <taxon>Hexapoda</taxon>
        <taxon>Insecta</taxon>
        <taxon>Pterygota</taxon>
        <taxon>Neoptera</taxon>
        <taxon>Endopterygota</taxon>
        <taxon>Coleoptera</taxon>
        <taxon>Polyphaga</taxon>
        <taxon>Scarabaeiformia</taxon>
        <taxon>Scarabaeidae</taxon>
        <taxon>Dynastinae</taxon>
        <taxon>Oryctes</taxon>
    </lineage>
</organism>
<proteinExistence type="inferred from homology"/>
<dbReference type="Pfam" id="PF00049">
    <property type="entry name" value="Insulin"/>
    <property type="match status" value="1"/>
</dbReference>
<keyword evidence="10" id="KW-1185">Reference proteome</keyword>
<dbReference type="PANTHER" id="PTHR13647:SF4">
    <property type="entry name" value="INSULIN-LIKE PEPTIDE 1-RELATED"/>
    <property type="match status" value="1"/>
</dbReference>
<name>A0A0T6B103_9SCAR</name>
<keyword evidence="7" id="KW-0472">Membrane</keyword>
<dbReference type="InterPro" id="IPR022353">
    <property type="entry name" value="Insulin_CS"/>
</dbReference>
<dbReference type="CDD" id="cd04366">
    <property type="entry name" value="IlGF_insulin_bombyxin_like"/>
    <property type="match status" value="1"/>
</dbReference>
<keyword evidence="7" id="KW-1133">Transmembrane helix</keyword>
<evidence type="ECO:0000313" key="10">
    <source>
        <dbReference type="Proteomes" id="UP000051574"/>
    </source>
</evidence>
<sequence>MMPGAAAYDFVIEMIRYRNSLLSTFVRRITFIIILTYYVRRTALIVYGDGVNHMTSNRMCAISLIYCCSGDTSFIFYSIIEMKNNFLVLIMAVTVFLLVRTQTTSKAKFPPDHTFQMCGKHLSALLAFVCQSKYNTPIPTRSRYARSIDANSDTDTEKELTTTTMATTLEPRGIVKVILAREEAQSLLMFRRRRRRGAYDECCKKSCSYKELAAYCARS</sequence>
<dbReference type="PROSITE" id="PS00262">
    <property type="entry name" value="INSULIN"/>
    <property type="match status" value="1"/>
</dbReference>
<evidence type="ECO:0000256" key="4">
    <source>
        <dbReference type="ARBA" id="ARBA00022729"/>
    </source>
</evidence>
<comment type="subcellular location">
    <subcellularLocation>
        <location evidence="6">Secreted</location>
    </subcellularLocation>
</comment>
<gene>
    <name evidence="9" type="ORF">AMK59_6235</name>
</gene>
<dbReference type="PRINTS" id="PR00276">
    <property type="entry name" value="INSULINFAMLY"/>
</dbReference>
<dbReference type="Proteomes" id="UP000051574">
    <property type="component" value="Unassembled WGS sequence"/>
</dbReference>
<dbReference type="InterPro" id="IPR016179">
    <property type="entry name" value="Insulin-like"/>
</dbReference>
<evidence type="ECO:0000256" key="2">
    <source>
        <dbReference type="ARBA" id="ARBA00011207"/>
    </source>
</evidence>
<evidence type="ECO:0000256" key="1">
    <source>
        <dbReference type="ARBA" id="ARBA00009034"/>
    </source>
</evidence>
<dbReference type="InterPro" id="IPR036438">
    <property type="entry name" value="Insulin-like_sf"/>
</dbReference>
<evidence type="ECO:0000256" key="5">
    <source>
        <dbReference type="ARBA" id="ARBA00023157"/>
    </source>
</evidence>
<evidence type="ECO:0000256" key="6">
    <source>
        <dbReference type="RuleBase" id="RU000406"/>
    </source>
</evidence>
<dbReference type="EMBL" id="LJIG01016255">
    <property type="protein sequence ID" value="KRT81151.1"/>
    <property type="molecule type" value="Genomic_DNA"/>
</dbReference>
<dbReference type="SMART" id="SM00078">
    <property type="entry name" value="IlGF"/>
    <property type="match status" value="1"/>
</dbReference>
<dbReference type="InterPro" id="IPR022352">
    <property type="entry name" value="Ins/IGF/rlx"/>
</dbReference>
<dbReference type="SUPFAM" id="SSF56994">
    <property type="entry name" value="Insulin-like"/>
    <property type="match status" value="1"/>
</dbReference>
<feature type="domain" description="Insulin-like" evidence="8">
    <location>
        <begin position="115"/>
        <end position="216"/>
    </location>
</feature>
<keyword evidence="4" id="KW-0732">Signal</keyword>
<feature type="transmembrane region" description="Helical" evidence="7">
    <location>
        <begin position="20"/>
        <end position="39"/>
    </location>
</feature>
<keyword evidence="7" id="KW-0812">Transmembrane</keyword>
<keyword evidence="6" id="KW-0964">Secreted</keyword>
<evidence type="ECO:0000313" key="9">
    <source>
        <dbReference type="EMBL" id="KRT81151.1"/>
    </source>
</evidence>
<dbReference type="AlphaFoldDB" id="A0A0T6B103"/>
<dbReference type="GO" id="GO:0005576">
    <property type="term" value="C:extracellular region"/>
    <property type="evidence" value="ECO:0007669"/>
    <property type="project" value="UniProtKB-SubCell"/>
</dbReference>
<comment type="caution">
    <text evidence="9">The sequence shown here is derived from an EMBL/GenBank/DDBJ whole genome shotgun (WGS) entry which is preliminary data.</text>
</comment>
<dbReference type="PANTHER" id="PTHR13647">
    <property type="entry name" value="INSULIN-LIKE PEPTIDE 2-RELATED"/>
    <property type="match status" value="1"/>
</dbReference>
<evidence type="ECO:0000259" key="8">
    <source>
        <dbReference type="SMART" id="SM00078"/>
    </source>
</evidence>
<keyword evidence="5" id="KW-1015">Disulfide bond</keyword>
<accession>A0A0T6B103</accession>
<dbReference type="GO" id="GO:0005179">
    <property type="term" value="F:hormone activity"/>
    <property type="evidence" value="ECO:0007669"/>
    <property type="project" value="InterPro"/>
</dbReference>
<dbReference type="OrthoDB" id="6330326at2759"/>
<dbReference type="Gene3D" id="1.10.100.10">
    <property type="entry name" value="Insulin-like"/>
    <property type="match status" value="1"/>
</dbReference>
<protein>
    <recommendedName>
        <fullName evidence="8">Insulin-like domain-containing protein</fullName>
    </recommendedName>
</protein>
<evidence type="ECO:0000256" key="3">
    <source>
        <dbReference type="ARBA" id="ARBA00022685"/>
    </source>
</evidence>
<feature type="transmembrane region" description="Helical" evidence="7">
    <location>
        <begin position="86"/>
        <end position="103"/>
    </location>
</feature>
<reference evidence="9 10" key="1">
    <citation type="submission" date="2015-09" db="EMBL/GenBank/DDBJ databases">
        <title>Draft genome of the scarab beetle Oryctes borbonicus.</title>
        <authorList>
            <person name="Meyer J.M."/>
            <person name="Markov G.V."/>
            <person name="Baskaran P."/>
            <person name="Herrmann M."/>
            <person name="Sommer R.J."/>
            <person name="Roedelsperger C."/>
        </authorList>
    </citation>
    <scope>NUCLEOTIDE SEQUENCE [LARGE SCALE GENOMIC DNA]</scope>
    <source>
        <strain evidence="9">OB123</strain>
        <tissue evidence="9">Whole animal</tissue>
    </source>
</reference>
<comment type="subunit">
    <text evidence="2">Heterodimer of a B chain and an A chain linked by two disulfide bonds.</text>
</comment>